<gene>
    <name evidence="2" type="ORF">EVB97_271</name>
</gene>
<evidence type="ECO:0000313" key="2">
    <source>
        <dbReference type="EMBL" id="QIG72829.1"/>
    </source>
</evidence>
<feature type="compositionally biased region" description="Polar residues" evidence="1">
    <location>
        <begin position="37"/>
        <end position="52"/>
    </location>
</feature>
<sequence>MKNRYLMLESSKKNKNKVKSKLLESVTEKTVKKEDNPNSNRALKLLSLTNGK</sequence>
<evidence type="ECO:0000256" key="1">
    <source>
        <dbReference type="SAM" id="MobiDB-lite"/>
    </source>
</evidence>
<dbReference type="EMBL" id="MN988525">
    <property type="protein sequence ID" value="QIG72829.1"/>
    <property type="molecule type" value="Genomic_DNA"/>
</dbReference>
<feature type="compositionally biased region" description="Basic and acidic residues" evidence="1">
    <location>
        <begin position="26"/>
        <end position="36"/>
    </location>
</feature>
<keyword evidence="3" id="KW-1185">Reference proteome</keyword>
<accession>A0A7S5RH99</accession>
<feature type="region of interest" description="Disordered" evidence="1">
    <location>
        <begin position="1"/>
        <end position="52"/>
    </location>
</feature>
<proteinExistence type="predicted"/>
<protein>
    <submittedName>
        <fullName evidence="2">Uncharacterized protein</fullName>
    </submittedName>
</protein>
<dbReference type="Proteomes" id="UP000655883">
    <property type="component" value="Segment"/>
</dbReference>
<organism evidence="2 3">
    <name type="scientific">Rhizobium phage RHph_Y65</name>
    <dbReference type="NCBI Taxonomy" id="2509785"/>
    <lineage>
        <taxon>Viruses</taxon>
        <taxon>Duplodnaviria</taxon>
        <taxon>Heunggongvirae</taxon>
        <taxon>Uroviricota</taxon>
        <taxon>Caudoviricetes</taxon>
        <taxon>Kleczkowskaviridae</taxon>
        <taxon>Cuauhnahuacvirus</taxon>
        <taxon>Cuauhnahuacvirus Y65</taxon>
    </lineage>
</organism>
<reference evidence="2 3" key="1">
    <citation type="submission" date="2020-01" db="EMBL/GenBank/DDBJ databases">
        <title>Patterns of diversity and host range of bacteriophage communities associated with bean-nodulatin bacteria.</title>
        <authorList>
            <person name="Vann Cauwenberghe J."/>
            <person name="Santamaria R.I."/>
            <person name="Bustos P."/>
            <person name="Juarez S."/>
            <person name="Gonzalez V."/>
        </authorList>
    </citation>
    <scope>NUCLEOTIDE SEQUENCE [LARGE SCALE GENOMIC DNA]</scope>
    <source>
        <strain evidence="3">RHph</strain>
    </source>
</reference>
<name>A0A7S5RH99_9CAUD</name>
<evidence type="ECO:0000313" key="3">
    <source>
        <dbReference type="Proteomes" id="UP000655883"/>
    </source>
</evidence>